<evidence type="ECO:0000259" key="3">
    <source>
        <dbReference type="SMART" id="SM00642"/>
    </source>
</evidence>
<dbReference type="InterPro" id="IPR023387">
    <property type="entry name" value="DUF1653-like_dom"/>
</dbReference>
<proteinExistence type="predicted"/>
<dbReference type="Gene3D" id="3.90.400.10">
    <property type="entry name" value="Oligo-1,6-glucosidase, Domain 2"/>
    <property type="match status" value="1"/>
</dbReference>
<keyword evidence="2" id="KW-0326">Glycosidase</keyword>
<dbReference type="Gene3D" id="2.30.30.320">
    <property type="entry name" value="DUF1653-like domain"/>
    <property type="match status" value="1"/>
</dbReference>
<feature type="domain" description="Glycosyl hydrolase family 13 catalytic" evidence="3">
    <location>
        <begin position="12"/>
        <end position="365"/>
    </location>
</feature>
<dbReference type="PANTHER" id="PTHR10357:SF210">
    <property type="entry name" value="MALTODEXTRIN GLUCOSIDASE"/>
    <property type="match status" value="1"/>
</dbReference>
<dbReference type="SUPFAM" id="SSF51011">
    <property type="entry name" value="Glycosyl hydrolase domain"/>
    <property type="match status" value="1"/>
</dbReference>
<dbReference type="Pfam" id="PF07866">
    <property type="entry name" value="DUF1653"/>
    <property type="match status" value="1"/>
</dbReference>
<dbReference type="Pfam" id="PF00128">
    <property type="entry name" value="Alpha-amylase"/>
    <property type="match status" value="1"/>
</dbReference>
<reference evidence="4 5" key="1">
    <citation type="submission" date="2020-08" db="EMBL/GenBank/DDBJ databases">
        <authorList>
            <person name="Liu C."/>
            <person name="Sun Q."/>
        </authorList>
    </citation>
    <scope>NUCLEOTIDE SEQUENCE [LARGE SCALE GENOMIC DNA]</scope>
    <source>
        <strain evidence="4 5">NSJ-61</strain>
    </source>
</reference>
<dbReference type="CDD" id="cd11353">
    <property type="entry name" value="AmyAc_euk_bac_CMD_like"/>
    <property type="match status" value="1"/>
</dbReference>
<dbReference type="PROSITE" id="PS51257">
    <property type="entry name" value="PROKAR_LIPOPROTEIN"/>
    <property type="match status" value="1"/>
</dbReference>
<evidence type="ECO:0000256" key="1">
    <source>
        <dbReference type="ARBA" id="ARBA00022801"/>
    </source>
</evidence>
<dbReference type="InterPro" id="IPR037135">
    <property type="entry name" value="DUF1653-like_dom_sf"/>
</dbReference>
<keyword evidence="1" id="KW-0378">Hydrolase</keyword>
<dbReference type="AlphaFoldDB" id="A0A7G9GKB5"/>
<dbReference type="GO" id="GO:0016798">
    <property type="term" value="F:hydrolase activity, acting on glycosyl bonds"/>
    <property type="evidence" value="ECO:0007669"/>
    <property type="project" value="UniProtKB-KW"/>
</dbReference>
<evidence type="ECO:0000313" key="5">
    <source>
        <dbReference type="Proteomes" id="UP000515856"/>
    </source>
</evidence>
<name>A0A7G9GKB5_9FIRM</name>
<dbReference type="PANTHER" id="PTHR10357">
    <property type="entry name" value="ALPHA-AMYLASE FAMILY MEMBER"/>
    <property type="match status" value="1"/>
</dbReference>
<dbReference type="SMART" id="SM00642">
    <property type="entry name" value="Aamy"/>
    <property type="match status" value="1"/>
</dbReference>
<dbReference type="Proteomes" id="UP000515856">
    <property type="component" value="Chromosome"/>
</dbReference>
<dbReference type="EMBL" id="CP060636">
    <property type="protein sequence ID" value="QNM11247.1"/>
    <property type="molecule type" value="Genomic_DNA"/>
</dbReference>
<dbReference type="InterPro" id="IPR006047">
    <property type="entry name" value="GH13_cat_dom"/>
</dbReference>
<evidence type="ECO:0000256" key="2">
    <source>
        <dbReference type="ARBA" id="ARBA00023295"/>
    </source>
</evidence>
<dbReference type="KEGG" id="ehn:H9Q80_13385"/>
<accession>A0A7G9GKB5</accession>
<keyword evidence="5" id="KW-1185">Reference proteome</keyword>
<evidence type="ECO:0000313" key="4">
    <source>
        <dbReference type="EMBL" id="QNM11247.1"/>
    </source>
</evidence>
<dbReference type="InterPro" id="IPR045857">
    <property type="entry name" value="O16G_dom_2"/>
</dbReference>
<sequence>MNNWTKDAVFYHIYPLGFCGCEQYHQESINHRILKLKEWIPHLVDMHINAVYLGPVFESYEHGYDTSDYRMIDHRLGTNEDFKEVCDALHEAGIRIVLDGVFNHVGRRFWAFLDVIEKGQASCYCSWFHNLNFYGQSPCGDPFTYDAWEGHYNLVKLNLRNEEVVSYLLESIAMWMDEFHIDGLRLDAADCIDQDFFRRLKQFCKEKAPDFWLMGEIIHGDYNRWANDEMLDSVTNYECYKGLYSSHNEKNYFEIAYSLNRQFGNGGIYRNLNLYNFVDNHDVNRLASTLKDSNDLKNVYTMLYTMPGIPSIYYGSEWAVKGTKHDGSDADIRPCLPLEDPSYDEELCEHIAMLGKIYGELSALRYGAYEQLVVRNEQFAFMRKDEKTHVVVAFNVSDDTFTMELPCAAFAYKDMCKDVVYLAKDNHIELDMEPKSAYILIPCADNEKGVVKKMPKKIIKEEAPEQEVMPLPETKEEQAIVLPVIDMPITPGVYEHFKGKHYTVLYVAKHSETLESYVVYRQLYGNGEVWIRPLDMFLKDVEVDGKIVPRFKYIGK</sequence>
<protein>
    <submittedName>
        <fullName evidence="4">DUF1653 domain-containing protein</fullName>
    </submittedName>
</protein>
<dbReference type="Gene3D" id="3.20.20.80">
    <property type="entry name" value="Glycosidases"/>
    <property type="match status" value="1"/>
</dbReference>
<dbReference type="SUPFAM" id="SSF51445">
    <property type="entry name" value="(Trans)glycosidases"/>
    <property type="match status" value="1"/>
</dbReference>
<dbReference type="GO" id="GO:0005975">
    <property type="term" value="P:carbohydrate metabolic process"/>
    <property type="evidence" value="ECO:0007669"/>
    <property type="project" value="InterPro"/>
</dbReference>
<dbReference type="InterPro" id="IPR017853">
    <property type="entry name" value="GH"/>
</dbReference>
<organism evidence="4 5">
    <name type="scientific">[Eubacterium] hominis</name>
    <dbReference type="NCBI Taxonomy" id="2764325"/>
    <lineage>
        <taxon>Bacteria</taxon>
        <taxon>Bacillati</taxon>
        <taxon>Bacillota</taxon>
        <taxon>Erysipelotrichia</taxon>
        <taxon>Erysipelotrichales</taxon>
        <taxon>Erysipelotrichaceae</taxon>
        <taxon>Amedibacillus</taxon>
    </lineage>
</organism>
<dbReference type="InterPro" id="IPR013780">
    <property type="entry name" value="Glyco_hydro_b"/>
</dbReference>
<dbReference type="Gene3D" id="2.60.40.1180">
    <property type="entry name" value="Golgi alpha-mannosidase II"/>
    <property type="match status" value="1"/>
</dbReference>
<dbReference type="RefSeq" id="WP_117536416.1">
    <property type="nucleotide sequence ID" value="NZ_CP060636.1"/>
</dbReference>
<gene>
    <name evidence="4" type="ORF">H9Q80_13385</name>
</gene>